<dbReference type="GO" id="GO:0007155">
    <property type="term" value="P:cell adhesion"/>
    <property type="evidence" value="ECO:0007669"/>
    <property type="project" value="InterPro"/>
</dbReference>
<sequence length="742" mass="82130">MPMRLSGLASNMDTDAIIKELMKAQGLKKTKVENKLTKLEWKKDIWKDMNSKIYKFYTGPLSKLKTQGSFSTKKATSSNESKVTVKAGTGASIGSYQIEVERLASAQYVTSKKLDSTLTFDGGNKLPDIDVKGNTTLKDLGFDIEVGKENVIEFKGTTTANLYVTEKTTLNDFVQAAKNAGLNASYDETQKRLFLSGKESGKENTFGVTIKTVEITSGRSNLRDILGYSSTNGSTRIEMDKAIDEYLEYKDNTIAPGSAEVMIYQAAFKKLKNYMGDKLTSDLSAFYYKEGTNPDDTTLTLGGFYTNSTYQDIFKDVTLQDLLNQANENVTDDKEKILSAGDAAKKAEEKVETDLAGKVSLEELEEAKKKAREAAIEAERNKFVKFYQKQQKALIPQYPETVPAELEDSPYYKALDGVFGVNGLLTKVSKAEEFKETSDKINDNGLNRLGIGAITKNDDGSITHGNDVEVVASQDSKVVYNGATLEGSTNVITVNGVTLELHGETKGETVSLTVSNDIDGVYDMVRNFVKGYNELLQEMNKLYNADSARGFNPLTDDEKDSMTDKQIEKWEQKIKDSLLRRDDNLSGMLSSMRSNMAGSVTVNGKSLSLSSFGIVTGHYTEKGLLHLAGDSEDPIYGGQEDKLKKALEENPEDVMKVLNKLADNLYQDMTSKMKGTSLRSALTAYNDKEMDKLEKSYKKDIATLEKKLKEMENRYYKQFSAMESAMSKLNSQSSQLAGMLGM</sequence>
<comment type="caution">
    <text evidence="8">The sequence shown here is derived from an EMBL/GenBank/DDBJ whole genome shotgun (WGS) entry which is preliminary data.</text>
</comment>
<protein>
    <recommendedName>
        <fullName evidence="5">Flagellar hook-associated protein 2</fullName>
        <shortName evidence="5">HAP2</shortName>
    </recommendedName>
    <alternativeName>
        <fullName evidence="5">Flagellar cap protein</fullName>
    </alternativeName>
</protein>
<evidence type="ECO:0000256" key="5">
    <source>
        <dbReference type="RuleBase" id="RU362066"/>
    </source>
</evidence>
<evidence type="ECO:0000259" key="6">
    <source>
        <dbReference type="Pfam" id="PF02465"/>
    </source>
</evidence>
<evidence type="ECO:0000259" key="7">
    <source>
        <dbReference type="Pfam" id="PF07195"/>
    </source>
</evidence>
<comment type="subcellular location">
    <subcellularLocation>
        <location evidence="5">Secreted</location>
    </subcellularLocation>
    <subcellularLocation>
        <location evidence="5">Bacterial flagellum</location>
    </subcellularLocation>
</comment>
<dbReference type="EMBL" id="DPVV01000070">
    <property type="protein sequence ID" value="HCL01167.1"/>
    <property type="molecule type" value="Genomic_DNA"/>
</dbReference>
<dbReference type="Proteomes" id="UP000262969">
    <property type="component" value="Unassembled WGS sequence"/>
</dbReference>
<keyword evidence="3" id="KW-0175">Coiled coil</keyword>
<evidence type="ECO:0000313" key="8">
    <source>
        <dbReference type="EMBL" id="HCL01167.1"/>
    </source>
</evidence>
<dbReference type="Pfam" id="PF02465">
    <property type="entry name" value="FliD_N"/>
    <property type="match status" value="1"/>
</dbReference>
<evidence type="ECO:0000313" key="9">
    <source>
        <dbReference type="Proteomes" id="UP000262969"/>
    </source>
</evidence>
<comment type="similarity">
    <text evidence="1 5">Belongs to the FliD family.</text>
</comment>
<comment type="subunit">
    <text evidence="2 5">Homopentamer.</text>
</comment>
<gene>
    <name evidence="8" type="ORF">DHW61_01935</name>
</gene>
<evidence type="ECO:0000256" key="4">
    <source>
        <dbReference type="ARBA" id="ARBA00023143"/>
    </source>
</evidence>
<proteinExistence type="inferred from homology"/>
<evidence type="ECO:0000256" key="1">
    <source>
        <dbReference type="ARBA" id="ARBA00009764"/>
    </source>
</evidence>
<name>A0A3D2X3A0_9FIRM</name>
<dbReference type="PANTHER" id="PTHR30288:SF0">
    <property type="entry name" value="FLAGELLAR HOOK-ASSOCIATED PROTEIN 2"/>
    <property type="match status" value="1"/>
</dbReference>
<dbReference type="InterPro" id="IPR040026">
    <property type="entry name" value="FliD"/>
</dbReference>
<dbReference type="PANTHER" id="PTHR30288">
    <property type="entry name" value="FLAGELLAR CAP/ASSEMBLY PROTEIN FLID"/>
    <property type="match status" value="1"/>
</dbReference>
<comment type="function">
    <text evidence="5">Required for morphogenesis and for the elongation of the flagellar filament by facilitating polymerization of the flagellin monomers at the tip of growing filament. Forms a capping structure, which prevents flagellin subunits (transported through the central channel of the flagellum) from leaking out without polymerization at the distal end.</text>
</comment>
<reference evidence="8 9" key="1">
    <citation type="journal article" date="2018" name="Nat. Biotechnol.">
        <title>A standardized bacterial taxonomy based on genome phylogeny substantially revises the tree of life.</title>
        <authorList>
            <person name="Parks D.H."/>
            <person name="Chuvochina M."/>
            <person name="Waite D.W."/>
            <person name="Rinke C."/>
            <person name="Skarshewski A."/>
            <person name="Chaumeil P.A."/>
            <person name="Hugenholtz P."/>
        </authorList>
    </citation>
    <scope>NUCLEOTIDE SEQUENCE [LARGE SCALE GENOMIC DNA]</scope>
    <source>
        <strain evidence="8">UBA11728</strain>
    </source>
</reference>
<dbReference type="InterPro" id="IPR003481">
    <property type="entry name" value="FliD_N"/>
</dbReference>
<feature type="domain" description="Flagellar hook-associated protein 2 C-terminal" evidence="7">
    <location>
        <begin position="473"/>
        <end position="731"/>
    </location>
</feature>
<dbReference type="GO" id="GO:0005576">
    <property type="term" value="C:extracellular region"/>
    <property type="evidence" value="ECO:0007669"/>
    <property type="project" value="UniProtKB-SubCell"/>
</dbReference>
<dbReference type="Pfam" id="PF07195">
    <property type="entry name" value="FliD_C"/>
    <property type="match status" value="1"/>
</dbReference>
<accession>A0A3D2X3A0</accession>
<keyword evidence="4 5" id="KW-0975">Bacterial flagellum</keyword>
<keyword evidence="5" id="KW-0964">Secreted</keyword>
<dbReference type="GO" id="GO:0009424">
    <property type="term" value="C:bacterial-type flagellum hook"/>
    <property type="evidence" value="ECO:0007669"/>
    <property type="project" value="UniProtKB-UniRule"/>
</dbReference>
<dbReference type="GO" id="GO:0071973">
    <property type="term" value="P:bacterial-type flagellum-dependent cell motility"/>
    <property type="evidence" value="ECO:0007669"/>
    <property type="project" value="TreeGrafter"/>
</dbReference>
<feature type="domain" description="Flagellar hook-associated protein 2 N-terminal" evidence="6">
    <location>
        <begin position="10"/>
        <end position="107"/>
    </location>
</feature>
<evidence type="ECO:0000256" key="2">
    <source>
        <dbReference type="ARBA" id="ARBA00011255"/>
    </source>
</evidence>
<dbReference type="InterPro" id="IPR010809">
    <property type="entry name" value="FliD_C"/>
</dbReference>
<organism evidence="8 9">
    <name type="scientific">Lachnoclostridium phytofermentans</name>
    <dbReference type="NCBI Taxonomy" id="66219"/>
    <lineage>
        <taxon>Bacteria</taxon>
        <taxon>Bacillati</taxon>
        <taxon>Bacillota</taxon>
        <taxon>Clostridia</taxon>
        <taxon>Lachnospirales</taxon>
        <taxon>Lachnospiraceae</taxon>
    </lineage>
</organism>
<dbReference type="AlphaFoldDB" id="A0A3D2X3A0"/>
<evidence type="ECO:0000256" key="3">
    <source>
        <dbReference type="ARBA" id="ARBA00023054"/>
    </source>
</evidence>
<dbReference type="GO" id="GO:0009421">
    <property type="term" value="C:bacterial-type flagellum filament cap"/>
    <property type="evidence" value="ECO:0007669"/>
    <property type="project" value="InterPro"/>
</dbReference>